<sequence length="228" mass="25108">MSPVRFPSVVHAAWLVFALLLMAFSPARADDHGDMGAGRVVQQYPAGSIQSAEAADEALAAVASAKQDIAARAAQQEQLCTEKFFASDCMDAVKERRRKALAAVRPIEVEANAYKRRAQIEERDRGLAERNAREAPPPGLPRTPKPSAPAKAQPPSESAAGVNPRVARHEEKLRKLEAEEKAGEAKRAAKVEAYNRKVQESEERQREVEEKRRQREEEARQKAAAAKP</sequence>
<keyword evidence="4" id="KW-1185">Reference proteome</keyword>
<gene>
    <name evidence="3" type="ORF">SAMN06265795_10438</name>
</gene>
<feature type="compositionally biased region" description="Pro residues" evidence="1">
    <location>
        <begin position="135"/>
        <end position="147"/>
    </location>
</feature>
<organism evidence="3 4">
    <name type="scientific">Noviherbaspirillum humi</name>
    <dbReference type="NCBI Taxonomy" id="1688639"/>
    <lineage>
        <taxon>Bacteria</taxon>
        <taxon>Pseudomonadati</taxon>
        <taxon>Pseudomonadota</taxon>
        <taxon>Betaproteobacteria</taxon>
        <taxon>Burkholderiales</taxon>
        <taxon>Oxalobacteraceae</taxon>
        <taxon>Noviherbaspirillum</taxon>
    </lineage>
</organism>
<evidence type="ECO:0000256" key="2">
    <source>
        <dbReference type="SAM" id="SignalP"/>
    </source>
</evidence>
<dbReference type="AlphaFoldDB" id="A0A239FPI7"/>
<reference evidence="3 4" key="1">
    <citation type="submission" date="2017-06" db="EMBL/GenBank/DDBJ databases">
        <authorList>
            <person name="Kim H.J."/>
            <person name="Triplett B.A."/>
        </authorList>
    </citation>
    <scope>NUCLEOTIDE SEQUENCE [LARGE SCALE GENOMIC DNA]</scope>
    <source>
        <strain evidence="3 4">U15</strain>
    </source>
</reference>
<feature type="compositionally biased region" description="Basic and acidic residues" evidence="1">
    <location>
        <begin position="120"/>
        <end position="133"/>
    </location>
</feature>
<dbReference type="EMBL" id="FZOT01000004">
    <property type="protein sequence ID" value="SNS58780.1"/>
    <property type="molecule type" value="Genomic_DNA"/>
</dbReference>
<dbReference type="OrthoDB" id="8777086at2"/>
<dbReference type="RefSeq" id="WP_089398899.1">
    <property type="nucleotide sequence ID" value="NZ_FZOT01000004.1"/>
</dbReference>
<feature type="chain" id="PRO_5012714977" description="Colicin import membrane protein" evidence="2">
    <location>
        <begin position="30"/>
        <end position="228"/>
    </location>
</feature>
<evidence type="ECO:0000313" key="3">
    <source>
        <dbReference type="EMBL" id="SNS58780.1"/>
    </source>
</evidence>
<evidence type="ECO:0008006" key="5">
    <source>
        <dbReference type="Google" id="ProtNLM"/>
    </source>
</evidence>
<proteinExistence type="predicted"/>
<feature type="region of interest" description="Disordered" evidence="1">
    <location>
        <begin position="120"/>
        <end position="228"/>
    </location>
</feature>
<name>A0A239FPI7_9BURK</name>
<protein>
    <recommendedName>
        <fullName evidence="5">Colicin import membrane protein</fullName>
    </recommendedName>
</protein>
<dbReference type="Proteomes" id="UP000198284">
    <property type="component" value="Unassembled WGS sequence"/>
</dbReference>
<feature type="compositionally biased region" description="Basic and acidic residues" evidence="1">
    <location>
        <begin position="167"/>
        <end position="221"/>
    </location>
</feature>
<feature type="signal peptide" evidence="2">
    <location>
        <begin position="1"/>
        <end position="29"/>
    </location>
</feature>
<evidence type="ECO:0000256" key="1">
    <source>
        <dbReference type="SAM" id="MobiDB-lite"/>
    </source>
</evidence>
<feature type="compositionally biased region" description="Low complexity" evidence="1">
    <location>
        <begin position="148"/>
        <end position="160"/>
    </location>
</feature>
<evidence type="ECO:0000313" key="4">
    <source>
        <dbReference type="Proteomes" id="UP000198284"/>
    </source>
</evidence>
<accession>A0A239FPI7</accession>
<keyword evidence="2" id="KW-0732">Signal</keyword>